<dbReference type="EMBL" id="JAELXS010000014">
    <property type="protein sequence ID" value="MBJ6123511.1"/>
    <property type="molecule type" value="Genomic_DNA"/>
</dbReference>
<sequence length="193" mass="20095">MSMDFVNRRALLDNISATKDALYLSHFYTPLATVASVRDPKVFAAPAARSLLQWGTHIVPLTPSAAKVSIALTGGTRVNGAAWRVSIVSVSSDGTAHYSPLGSVEGTGTGSTSLDVAAGGRMYLAITATPSVYESLEWQPDGAPTKGTKYPYRVKIDGAVPFMGAASACNPAAVPAWNLNYNTNGFLAGGKPC</sequence>
<protein>
    <submittedName>
        <fullName evidence="1">Uncharacterized protein</fullName>
    </submittedName>
</protein>
<reference evidence="2" key="1">
    <citation type="submission" date="2020-12" db="EMBL/GenBank/DDBJ databases">
        <title>Hymenobacter sp.</title>
        <authorList>
            <person name="Kim M.K."/>
        </authorList>
    </citation>
    <scope>NUCLEOTIDE SEQUENCE [LARGE SCALE GENOMIC DNA]</scope>
    <source>
        <strain evidence="2">BT553</strain>
    </source>
</reference>
<dbReference type="Proteomes" id="UP000640426">
    <property type="component" value="Unassembled WGS sequence"/>
</dbReference>
<proteinExistence type="predicted"/>
<name>A0ABS0XTZ8_9SPHN</name>
<comment type="caution">
    <text evidence="1">The sequence shown here is derived from an EMBL/GenBank/DDBJ whole genome shotgun (WGS) entry which is preliminary data.</text>
</comment>
<evidence type="ECO:0000313" key="2">
    <source>
        <dbReference type="Proteomes" id="UP000640426"/>
    </source>
</evidence>
<dbReference type="Pfam" id="PF19527">
    <property type="entry name" value="DUF6055"/>
    <property type="match status" value="1"/>
</dbReference>
<accession>A0ABS0XTZ8</accession>
<organism evidence="1 2">
    <name type="scientific">Sphingomonas mollis</name>
    <dbReference type="NCBI Taxonomy" id="2795726"/>
    <lineage>
        <taxon>Bacteria</taxon>
        <taxon>Pseudomonadati</taxon>
        <taxon>Pseudomonadota</taxon>
        <taxon>Alphaproteobacteria</taxon>
        <taxon>Sphingomonadales</taxon>
        <taxon>Sphingomonadaceae</taxon>
        <taxon>Sphingomonas</taxon>
    </lineage>
</organism>
<keyword evidence="2" id="KW-1185">Reference proteome</keyword>
<evidence type="ECO:0000313" key="1">
    <source>
        <dbReference type="EMBL" id="MBJ6123511.1"/>
    </source>
</evidence>
<dbReference type="InterPro" id="IPR045690">
    <property type="entry name" value="DUF6055"/>
</dbReference>
<gene>
    <name evidence="1" type="ORF">JAO74_17135</name>
</gene>